<evidence type="ECO:0000256" key="2">
    <source>
        <dbReference type="ARBA" id="ARBA00022448"/>
    </source>
</evidence>
<dbReference type="InterPro" id="IPR003593">
    <property type="entry name" value="AAA+_ATPase"/>
</dbReference>
<dbReference type="Gene3D" id="3.40.50.300">
    <property type="entry name" value="P-loop containing nucleotide triphosphate hydrolases"/>
    <property type="match status" value="1"/>
</dbReference>
<evidence type="ECO:0000256" key="1">
    <source>
        <dbReference type="ARBA" id="ARBA00005417"/>
    </source>
</evidence>
<keyword evidence="5 8" id="KW-0067">ATP-binding</keyword>
<dbReference type="HOGENOM" id="CLU_000604_1_2_4"/>
<evidence type="ECO:0000313" key="8">
    <source>
        <dbReference type="EMBL" id="AIY41410.1"/>
    </source>
</evidence>
<sequence length="231" mass="25148">MNALLEIRGLHAFYDQSHVLHGVDLEVRSGEIVSLLGRNGVGRSTMLKAIMGMLRSNGSVRLGGVELAGMKTFQVARQGMAYVPEERAIFPTLTVQQNLLLGQKESKPAALDEAWSLMPRLAERKHVAAGLLSGGEQQMLSLCRSLMGKPRLIMVDEPTEGLASEMVRAVAKHLLALRTQGLGVLLVEQKLSIALDISDRVLVMGHGRIVFAGTPAELRANPAVRQKWLEV</sequence>
<dbReference type="CDD" id="cd03224">
    <property type="entry name" value="ABC_TM1139_LivF_branched"/>
    <property type="match status" value="1"/>
</dbReference>
<dbReference type="GO" id="GO:0015658">
    <property type="term" value="F:branched-chain amino acid transmembrane transporter activity"/>
    <property type="evidence" value="ECO:0007669"/>
    <property type="project" value="TreeGrafter"/>
</dbReference>
<dbReference type="PROSITE" id="PS00211">
    <property type="entry name" value="ABC_TRANSPORTER_1"/>
    <property type="match status" value="1"/>
</dbReference>
<dbReference type="GO" id="GO:0015807">
    <property type="term" value="P:L-amino acid transport"/>
    <property type="evidence" value="ECO:0007669"/>
    <property type="project" value="TreeGrafter"/>
</dbReference>
<accession>A0A0A1FCB1</accession>
<dbReference type="InterPro" id="IPR003439">
    <property type="entry name" value="ABC_transporter-like_ATP-bd"/>
</dbReference>
<evidence type="ECO:0000256" key="4">
    <source>
        <dbReference type="ARBA" id="ARBA00022741"/>
    </source>
</evidence>
<evidence type="ECO:0000256" key="5">
    <source>
        <dbReference type="ARBA" id="ARBA00022840"/>
    </source>
</evidence>
<dbReference type="GO" id="GO:0016887">
    <property type="term" value="F:ATP hydrolysis activity"/>
    <property type="evidence" value="ECO:0007669"/>
    <property type="project" value="InterPro"/>
</dbReference>
<dbReference type="EMBL" id="CP009962">
    <property type="protein sequence ID" value="AIY41410.1"/>
    <property type="molecule type" value="Genomic_DNA"/>
</dbReference>
<evidence type="ECO:0000256" key="3">
    <source>
        <dbReference type="ARBA" id="ARBA00022475"/>
    </source>
</evidence>
<dbReference type="SMART" id="SM00382">
    <property type="entry name" value="AAA"/>
    <property type="match status" value="1"/>
</dbReference>
<comment type="similarity">
    <text evidence="1">Belongs to the ABC transporter superfamily.</text>
</comment>
<dbReference type="AlphaFoldDB" id="A0A0A1FCB1"/>
<reference evidence="9" key="1">
    <citation type="journal article" date="2014" name="Soil Biol. Biochem.">
        <title>Structure and function of bacterial communities in ageing soils: Insights from the Mendocino ecological staircase.</title>
        <authorList>
            <person name="Uroz S."/>
            <person name="Tech J.J."/>
            <person name="Sawaya N.A."/>
            <person name="Frey-Klett P."/>
            <person name="Leveau J.H.J."/>
        </authorList>
    </citation>
    <scope>NUCLEOTIDE SEQUENCE [LARGE SCALE GENOMIC DNA]</scope>
    <source>
        <strain evidence="9">Cal35</strain>
    </source>
</reference>
<evidence type="ECO:0000313" key="9">
    <source>
        <dbReference type="Proteomes" id="UP000030302"/>
    </source>
</evidence>
<gene>
    <name evidence="8" type="ORF">LT85_2252</name>
</gene>
<dbReference type="KEGG" id="care:LT85_2252"/>
<organism evidence="8 9">
    <name type="scientific">Collimonas arenae</name>
    <dbReference type="NCBI Taxonomy" id="279058"/>
    <lineage>
        <taxon>Bacteria</taxon>
        <taxon>Pseudomonadati</taxon>
        <taxon>Pseudomonadota</taxon>
        <taxon>Betaproteobacteria</taxon>
        <taxon>Burkholderiales</taxon>
        <taxon>Oxalobacteraceae</taxon>
        <taxon>Collimonas</taxon>
    </lineage>
</organism>
<dbReference type="Proteomes" id="UP000030302">
    <property type="component" value="Chromosome"/>
</dbReference>
<evidence type="ECO:0000259" key="7">
    <source>
        <dbReference type="PROSITE" id="PS50893"/>
    </source>
</evidence>
<dbReference type="STRING" id="279058.LT85_2252"/>
<keyword evidence="6" id="KW-0029">Amino-acid transport</keyword>
<evidence type="ECO:0000256" key="6">
    <source>
        <dbReference type="ARBA" id="ARBA00022970"/>
    </source>
</evidence>
<name>A0A0A1FCB1_9BURK</name>
<dbReference type="GO" id="GO:0005524">
    <property type="term" value="F:ATP binding"/>
    <property type="evidence" value="ECO:0007669"/>
    <property type="project" value="UniProtKB-KW"/>
</dbReference>
<protein>
    <submittedName>
        <fullName evidence="8">Branched-chain amino acid transport ATP-binding protein LivF</fullName>
    </submittedName>
</protein>
<dbReference type="InterPro" id="IPR052156">
    <property type="entry name" value="BCAA_Transport_ATP-bd_LivF"/>
</dbReference>
<keyword evidence="9" id="KW-1185">Reference proteome</keyword>
<keyword evidence="3" id="KW-0472">Membrane</keyword>
<keyword evidence="2" id="KW-0813">Transport</keyword>
<dbReference type="RefSeq" id="WP_172656971.1">
    <property type="nucleotide sequence ID" value="NZ_CP009962.1"/>
</dbReference>
<dbReference type="InterPro" id="IPR017871">
    <property type="entry name" value="ABC_transporter-like_CS"/>
</dbReference>
<dbReference type="PANTHER" id="PTHR43820:SF2">
    <property type="entry name" value="ABC TRANSPORTER ATP-BINDING PROTEIN"/>
    <property type="match status" value="1"/>
</dbReference>
<proteinExistence type="inferred from homology"/>
<dbReference type="PROSITE" id="PS50893">
    <property type="entry name" value="ABC_TRANSPORTER_2"/>
    <property type="match status" value="1"/>
</dbReference>
<dbReference type="SUPFAM" id="SSF52540">
    <property type="entry name" value="P-loop containing nucleoside triphosphate hydrolases"/>
    <property type="match status" value="1"/>
</dbReference>
<keyword evidence="4" id="KW-0547">Nucleotide-binding</keyword>
<dbReference type="InterPro" id="IPR027417">
    <property type="entry name" value="P-loop_NTPase"/>
</dbReference>
<feature type="domain" description="ABC transporter" evidence="7">
    <location>
        <begin position="5"/>
        <end position="231"/>
    </location>
</feature>
<dbReference type="Pfam" id="PF00005">
    <property type="entry name" value="ABC_tran"/>
    <property type="match status" value="1"/>
</dbReference>
<keyword evidence="3" id="KW-1003">Cell membrane</keyword>
<dbReference type="PANTHER" id="PTHR43820">
    <property type="entry name" value="HIGH-AFFINITY BRANCHED-CHAIN AMINO ACID TRANSPORT ATP-BINDING PROTEIN LIVF"/>
    <property type="match status" value="1"/>
</dbReference>